<evidence type="ECO:0000313" key="6">
    <source>
        <dbReference type="Proteomes" id="UP000310016"/>
    </source>
</evidence>
<dbReference type="GO" id="GO:0019878">
    <property type="term" value="P:lysine biosynthetic process via aminoadipic acid"/>
    <property type="evidence" value="ECO:0007669"/>
    <property type="project" value="TreeGrafter"/>
</dbReference>
<dbReference type="GO" id="GO:0008897">
    <property type="term" value="F:holo-[acyl-carrier-protein] synthase activity"/>
    <property type="evidence" value="ECO:0007669"/>
    <property type="project" value="InterPro"/>
</dbReference>
<dbReference type="GO" id="GO:0005829">
    <property type="term" value="C:cytosol"/>
    <property type="evidence" value="ECO:0007669"/>
    <property type="project" value="TreeGrafter"/>
</dbReference>
<evidence type="ECO:0000313" key="5">
    <source>
        <dbReference type="EMBL" id="TJZ70734.1"/>
    </source>
</evidence>
<evidence type="ECO:0000259" key="4">
    <source>
        <dbReference type="Pfam" id="PF22624"/>
    </source>
</evidence>
<proteinExistence type="inferred from homology"/>
<dbReference type="GO" id="GO:0000287">
    <property type="term" value="F:magnesium ion binding"/>
    <property type="evidence" value="ECO:0007669"/>
    <property type="project" value="InterPro"/>
</dbReference>
<accession>A0A4U0Q513</accession>
<dbReference type="InterPro" id="IPR050559">
    <property type="entry name" value="P-Pant_transferase_sf"/>
</dbReference>
<reference evidence="5 6" key="1">
    <citation type="submission" date="2019-04" db="EMBL/GenBank/DDBJ databases">
        <title>Chitiniphilus eburnea sp. nov., a novel chitinolytic bacterium isolated from aquaculture sludge.</title>
        <authorList>
            <person name="Sheng M."/>
        </authorList>
    </citation>
    <scope>NUCLEOTIDE SEQUENCE [LARGE SCALE GENOMIC DNA]</scope>
    <source>
        <strain evidence="5 6">HX-2-15</strain>
    </source>
</reference>
<gene>
    <name evidence="5" type="ORF">FAZ21_14185</name>
</gene>
<dbReference type="SUPFAM" id="SSF56214">
    <property type="entry name" value="4'-phosphopantetheinyl transferase"/>
    <property type="match status" value="2"/>
</dbReference>
<dbReference type="InterPro" id="IPR037143">
    <property type="entry name" value="4-PPantetheinyl_Trfase_dom_sf"/>
</dbReference>
<dbReference type="Proteomes" id="UP000310016">
    <property type="component" value="Unassembled WGS sequence"/>
</dbReference>
<evidence type="ECO:0000256" key="2">
    <source>
        <dbReference type="ARBA" id="ARBA00022679"/>
    </source>
</evidence>
<evidence type="ECO:0000259" key="3">
    <source>
        <dbReference type="Pfam" id="PF01648"/>
    </source>
</evidence>
<dbReference type="InterPro" id="IPR055066">
    <property type="entry name" value="AASDHPPT_N"/>
</dbReference>
<dbReference type="Pfam" id="PF01648">
    <property type="entry name" value="ACPS"/>
    <property type="match status" value="1"/>
</dbReference>
<comment type="caution">
    <text evidence="5">The sequence shown here is derived from an EMBL/GenBank/DDBJ whole genome shotgun (WGS) entry which is preliminary data.</text>
</comment>
<sequence length="237" mass="25432">MHVTPDNNVAPGIWLGHVATLDALVRRAAERAVLPTHELATAARYRTPQSALQFLAGRLLARQALSAVSGCRAGALHFEPDAHGKPTAWLDGAPLPWHFNLSHSHGLVACGVAAQPIGIDLEPHRRALAHHAIAASYFSVPEADWIAAAPARGLRRFTALWTLKEAFLKATGTGLSAPLNEVALSDFRPGHCAASSPATTPERWHCRIASLPQGFWLATCQPQAFARPTVRWVGNQG</sequence>
<dbReference type="EMBL" id="SUMF01000018">
    <property type="protein sequence ID" value="TJZ70734.1"/>
    <property type="molecule type" value="Genomic_DNA"/>
</dbReference>
<dbReference type="PANTHER" id="PTHR12215:SF10">
    <property type="entry name" value="L-AMINOADIPATE-SEMIALDEHYDE DEHYDROGENASE-PHOSPHOPANTETHEINYL TRANSFERASE"/>
    <property type="match status" value="1"/>
</dbReference>
<keyword evidence="2 5" id="KW-0808">Transferase</keyword>
<organism evidence="5 6">
    <name type="scientific">Chitiniphilus eburneus</name>
    <dbReference type="NCBI Taxonomy" id="2571148"/>
    <lineage>
        <taxon>Bacteria</taxon>
        <taxon>Pseudomonadati</taxon>
        <taxon>Pseudomonadota</taxon>
        <taxon>Betaproteobacteria</taxon>
        <taxon>Neisseriales</taxon>
        <taxon>Chitinibacteraceae</taxon>
        <taxon>Chitiniphilus</taxon>
    </lineage>
</organism>
<dbReference type="InterPro" id="IPR008278">
    <property type="entry name" value="4-PPantetheinyl_Trfase_dom"/>
</dbReference>
<dbReference type="PANTHER" id="PTHR12215">
    <property type="entry name" value="PHOSPHOPANTETHEINE TRANSFERASE"/>
    <property type="match status" value="1"/>
</dbReference>
<comment type="similarity">
    <text evidence="1">Belongs to the P-Pant transferase superfamily. Gsp/Sfp/HetI/AcpT family.</text>
</comment>
<name>A0A4U0Q513_9NEIS</name>
<keyword evidence="6" id="KW-1185">Reference proteome</keyword>
<dbReference type="OrthoDB" id="9808281at2"/>
<dbReference type="AlphaFoldDB" id="A0A4U0Q513"/>
<evidence type="ECO:0000256" key="1">
    <source>
        <dbReference type="ARBA" id="ARBA00010990"/>
    </source>
</evidence>
<dbReference type="Gene3D" id="3.90.470.20">
    <property type="entry name" value="4'-phosphopantetheinyl transferase domain"/>
    <property type="match status" value="2"/>
</dbReference>
<dbReference type="RefSeq" id="WP_136774100.1">
    <property type="nucleotide sequence ID" value="NZ_CP156074.1"/>
</dbReference>
<protein>
    <submittedName>
        <fullName evidence="5">4'-phosphopantetheinyl transferase superfamily protein</fullName>
    </submittedName>
</protein>
<dbReference type="Pfam" id="PF22624">
    <property type="entry name" value="AASDHPPT_N"/>
    <property type="match status" value="1"/>
</dbReference>
<feature type="domain" description="4'-phosphopantetheinyl transferase N-terminal" evidence="4">
    <location>
        <begin position="32"/>
        <end position="109"/>
    </location>
</feature>
<feature type="domain" description="4'-phosphopantetheinyl transferase" evidence="3">
    <location>
        <begin position="116"/>
        <end position="220"/>
    </location>
</feature>